<proteinExistence type="predicted"/>
<feature type="compositionally biased region" description="Low complexity" evidence="1">
    <location>
        <begin position="37"/>
        <end position="51"/>
    </location>
</feature>
<name>A0A4Y7IMA1_PAPSO</name>
<dbReference type="AlphaFoldDB" id="A0A4Y7IMA1"/>
<dbReference type="STRING" id="3469.A0A4Y7IMA1"/>
<accession>A0A4Y7IMA1</accession>
<dbReference type="PANTHER" id="PTHR35477">
    <property type="entry name" value="OS06G0728500 PROTEIN"/>
    <property type="match status" value="1"/>
</dbReference>
<feature type="region of interest" description="Disordered" evidence="1">
    <location>
        <begin position="27"/>
        <end position="51"/>
    </location>
</feature>
<dbReference type="PANTHER" id="PTHR35477:SF1">
    <property type="entry name" value="OS06G0728500 PROTEIN"/>
    <property type="match status" value="1"/>
</dbReference>
<dbReference type="OrthoDB" id="1910495at2759"/>
<evidence type="ECO:0000313" key="3">
    <source>
        <dbReference type="Proteomes" id="UP000316621"/>
    </source>
</evidence>
<gene>
    <name evidence="2" type="ORF">C5167_017025</name>
</gene>
<dbReference type="EMBL" id="CM010716">
    <property type="protein sequence ID" value="RZC48599.1"/>
    <property type="molecule type" value="Genomic_DNA"/>
</dbReference>
<sequence>MEEGNVCNFNHLDGDTRLPPRKRLLAGLKKQNGDYGSPSSSPPLSSVPDSISTRLNDFMNSNSKSSEFLSDEVVDASRSAAQAAAKAAAAAKARAAEKAAIAAKAIAVAKRALEIAASISEKANRRERLLRKNKLKKHVPVEMLYKKRRIGEKAETDEDLARKLHRAINSSPRISKSSVATESKIHNYYKQNKKHLNFKKSWIPDGSEGNSNHVSDKIAEAGDVESGDSVEESVNKDKINMEDLECTKPESTKRISVSAATDAEMNLLKEKNWERLPEKIARKRGRIRQKKLSLSLCASRDRENPKEELKLRGAASLEEPTGRCVAENIPVFAARCLSTEGSIVAGGIEVDQ</sequence>
<evidence type="ECO:0000313" key="2">
    <source>
        <dbReference type="EMBL" id="RZC48599.1"/>
    </source>
</evidence>
<dbReference type="Proteomes" id="UP000316621">
    <property type="component" value="Chromosome 2"/>
</dbReference>
<evidence type="ECO:0000256" key="1">
    <source>
        <dbReference type="SAM" id="MobiDB-lite"/>
    </source>
</evidence>
<organism evidence="2 3">
    <name type="scientific">Papaver somniferum</name>
    <name type="common">Opium poppy</name>
    <dbReference type="NCBI Taxonomy" id="3469"/>
    <lineage>
        <taxon>Eukaryota</taxon>
        <taxon>Viridiplantae</taxon>
        <taxon>Streptophyta</taxon>
        <taxon>Embryophyta</taxon>
        <taxon>Tracheophyta</taxon>
        <taxon>Spermatophyta</taxon>
        <taxon>Magnoliopsida</taxon>
        <taxon>Ranunculales</taxon>
        <taxon>Papaveraceae</taxon>
        <taxon>Papaveroideae</taxon>
        <taxon>Papaver</taxon>
    </lineage>
</organism>
<dbReference type="OMA" id="MATTNAC"/>
<protein>
    <submittedName>
        <fullName evidence="2">Uncharacterized protein</fullName>
    </submittedName>
</protein>
<reference evidence="2 3" key="1">
    <citation type="journal article" date="2018" name="Science">
        <title>The opium poppy genome and morphinan production.</title>
        <authorList>
            <person name="Guo L."/>
            <person name="Winzer T."/>
            <person name="Yang X."/>
            <person name="Li Y."/>
            <person name="Ning Z."/>
            <person name="He Z."/>
            <person name="Teodor R."/>
            <person name="Lu Y."/>
            <person name="Bowser T.A."/>
            <person name="Graham I.A."/>
            <person name="Ye K."/>
        </authorList>
    </citation>
    <scope>NUCLEOTIDE SEQUENCE [LARGE SCALE GENOMIC DNA]</scope>
    <source>
        <strain evidence="3">cv. HN1</strain>
        <tissue evidence="2">Leaves</tissue>
    </source>
</reference>
<keyword evidence="3" id="KW-1185">Reference proteome</keyword>
<dbReference type="Gramene" id="RZC48599">
    <property type="protein sequence ID" value="RZC48599"/>
    <property type="gene ID" value="C5167_017025"/>
</dbReference>